<feature type="non-terminal residue" evidence="2">
    <location>
        <position position="277"/>
    </location>
</feature>
<proteinExistence type="predicted"/>
<keyword evidence="1" id="KW-1133">Transmembrane helix</keyword>
<feature type="transmembrane region" description="Helical" evidence="1">
    <location>
        <begin position="141"/>
        <end position="165"/>
    </location>
</feature>
<evidence type="ECO:0000313" key="2">
    <source>
        <dbReference type="EMBL" id="KAF4721602.1"/>
    </source>
</evidence>
<dbReference type="PANTHER" id="PTHR19229">
    <property type="entry name" value="ATP-BINDING CASSETTE TRANSPORTER SUBFAMILY A ABCA"/>
    <property type="match status" value="1"/>
</dbReference>
<feature type="transmembrane region" description="Helical" evidence="1">
    <location>
        <begin position="109"/>
        <end position="135"/>
    </location>
</feature>
<keyword evidence="3" id="KW-1185">Reference proteome</keyword>
<keyword evidence="1" id="KW-0812">Transmembrane</keyword>
<evidence type="ECO:0000256" key="1">
    <source>
        <dbReference type="SAM" id="Phobius"/>
    </source>
</evidence>
<protein>
    <submittedName>
        <fullName evidence="2">Uncharacterized protein</fullName>
    </submittedName>
</protein>
<comment type="caution">
    <text evidence="2">The sequence shown here is derived from an EMBL/GenBank/DDBJ whole genome shotgun (WGS) entry which is preliminary data.</text>
</comment>
<feature type="transmembrane region" description="Helical" evidence="1">
    <location>
        <begin position="70"/>
        <end position="88"/>
    </location>
</feature>
<name>A0A7J6RMW8_PEROL</name>
<feature type="transmembrane region" description="Helical" evidence="1">
    <location>
        <begin position="234"/>
        <end position="254"/>
    </location>
</feature>
<feature type="transmembrane region" description="Helical" evidence="1">
    <location>
        <begin position="170"/>
        <end position="186"/>
    </location>
</feature>
<sequence length="277" mass="31146">SWYMRQGFLALQLLIGRFFEHHYSGDLNDLTESDYVLEWTQLDRYRFVPFPSAPHPSSPGLESLFDLYDLLYWAFAFVVAVQAGEIVRERERRHFMRTSGGLEDWAYHTALFVSISVTCAISSILMTITLITLVFHNSQFFATFLLLFLIGLASAAFALAGSALFSSERLAALIVFLIYGGTAFIIEVEINPGLCIIPGAAAHVAMRLMVDLEIAQRGVTFHTYDEEVWGVSPVGLVFILLLSTILWWCVFYYAEQVIPYAGIAAPARAWYFPLSPA</sequence>
<dbReference type="InterPro" id="IPR026082">
    <property type="entry name" value="ABCA"/>
</dbReference>
<keyword evidence="1" id="KW-0472">Membrane</keyword>
<dbReference type="Proteomes" id="UP000553632">
    <property type="component" value="Unassembled WGS sequence"/>
</dbReference>
<feature type="non-terminal residue" evidence="2">
    <location>
        <position position="1"/>
    </location>
</feature>
<dbReference type="EMBL" id="JABANO010024622">
    <property type="protein sequence ID" value="KAF4721602.1"/>
    <property type="molecule type" value="Genomic_DNA"/>
</dbReference>
<organism evidence="2 3">
    <name type="scientific">Perkinsus olseni</name>
    <name type="common">Perkinsus atlanticus</name>
    <dbReference type="NCBI Taxonomy" id="32597"/>
    <lineage>
        <taxon>Eukaryota</taxon>
        <taxon>Sar</taxon>
        <taxon>Alveolata</taxon>
        <taxon>Perkinsozoa</taxon>
        <taxon>Perkinsea</taxon>
        <taxon>Perkinsida</taxon>
        <taxon>Perkinsidae</taxon>
        <taxon>Perkinsus</taxon>
    </lineage>
</organism>
<dbReference type="AlphaFoldDB" id="A0A7J6RMW8"/>
<dbReference type="GO" id="GO:0140359">
    <property type="term" value="F:ABC-type transporter activity"/>
    <property type="evidence" value="ECO:0007669"/>
    <property type="project" value="InterPro"/>
</dbReference>
<reference evidence="2 3" key="1">
    <citation type="submission" date="2020-04" db="EMBL/GenBank/DDBJ databases">
        <title>Perkinsus olseni comparative genomics.</title>
        <authorList>
            <person name="Bogema D.R."/>
        </authorList>
    </citation>
    <scope>NUCLEOTIDE SEQUENCE [LARGE SCALE GENOMIC DNA]</scope>
    <source>
        <strain evidence="2 3">ATCC PRA-207</strain>
    </source>
</reference>
<dbReference type="GO" id="GO:0016020">
    <property type="term" value="C:membrane"/>
    <property type="evidence" value="ECO:0007669"/>
    <property type="project" value="InterPro"/>
</dbReference>
<gene>
    <name evidence="2" type="ORF">FOZ63_014957</name>
</gene>
<accession>A0A7J6RMW8</accession>
<evidence type="ECO:0000313" key="3">
    <source>
        <dbReference type="Proteomes" id="UP000553632"/>
    </source>
</evidence>